<name>A0A8S5STB3_9VIRU</name>
<organism evidence="1">
    <name type="scientific">Phage sp. ctcqm2</name>
    <dbReference type="NCBI Taxonomy" id="2828007"/>
    <lineage>
        <taxon>Viruses</taxon>
    </lineage>
</organism>
<evidence type="ECO:0000313" key="1">
    <source>
        <dbReference type="EMBL" id="DAF54190.1"/>
    </source>
</evidence>
<reference evidence="1" key="1">
    <citation type="journal article" date="2021" name="Proc. Natl. Acad. Sci. U.S.A.">
        <title>A Catalog of Tens of Thousands of Viruses from Human Metagenomes Reveals Hidden Associations with Chronic Diseases.</title>
        <authorList>
            <person name="Tisza M.J."/>
            <person name="Buck C.B."/>
        </authorList>
    </citation>
    <scope>NUCLEOTIDE SEQUENCE</scope>
    <source>
        <strain evidence="1">Ctcqm2</strain>
    </source>
</reference>
<dbReference type="EMBL" id="BK032673">
    <property type="protein sequence ID" value="DAF54190.1"/>
    <property type="molecule type" value="Genomic_DNA"/>
</dbReference>
<sequence length="35" mass="3869">MAILLVPKSGANCQPITRPSRSRTALLSLLRSCKW</sequence>
<protein>
    <submittedName>
        <fullName evidence="1">Uncharacterized protein</fullName>
    </submittedName>
</protein>
<proteinExistence type="predicted"/>
<accession>A0A8S5STB3</accession>